<dbReference type="EMBL" id="JARK01001412">
    <property type="protein sequence ID" value="EYC06337.1"/>
    <property type="molecule type" value="Genomic_DNA"/>
</dbReference>
<accession>A0A016TUL6</accession>
<name>A0A016TUL6_9BILA</name>
<feature type="transmembrane region" description="Helical" evidence="1">
    <location>
        <begin position="50"/>
        <end position="73"/>
    </location>
</feature>
<keyword evidence="1" id="KW-1133">Transmembrane helix</keyword>
<sequence>MLQYMPSELADKEPESPREVTWTQRFDWLHDFSLPDLTPLLETMKHHWKIAIAAISSAAIFALMTYLLGPVVIITTVKVIFLGLQAAAKLICMILESIFRICRRM</sequence>
<keyword evidence="3" id="KW-1185">Reference proteome</keyword>
<reference evidence="3" key="1">
    <citation type="journal article" date="2015" name="Nat. Genet.">
        <title>The genome and transcriptome of the zoonotic hookworm Ancylostoma ceylanicum identify infection-specific gene families.</title>
        <authorList>
            <person name="Schwarz E.M."/>
            <person name="Hu Y."/>
            <person name="Antoshechkin I."/>
            <person name="Miller M.M."/>
            <person name="Sternberg P.W."/>
            <person name="Aroian R.V."/>
        </authorList>
    </citation>
    <scope>NUCLEOTIDE SEQUENCE</scope>
    <source>
        <strain evidence="3">HY135</strain>
    </source>
</reference>
<organism evidence="2 3">
    <name type="scientific">Ancylostoma ceylanicum</name>
    <dbReference type="NCBI Taxonomy" id="53326"/>
    <lineage>
        <taxon>Eukaryota</taxon>
        <taxon>Metazoa</taxon>
        <taxon>Ecdysozoa</taxon>
        <taxon>Nematoda</taxon>
        <taxon>Chromadorea</taxon>
        <taxon>Rhabditida</taxon>
        <taxon>Rhabditina</taxon>
        <taxon>Rhabditomorpha</taxon>
        <taxon>Strongyloidea</taxon>
        <taxon>Ancylostomatidae</taxon>
        <taxon>Ancylostomatinae</taxon>
        <taxon>Ancylostoma</taxon>
    </lineage>
</organism>
<dbReference type="AlphaFoldDB" id="A0A016TUL6"/>
<evidence type="ECO:0000313" key="2">
    <source>
        <dbReference type="EMBL" id="EYC06337.1"/>
    </source>
</evidence>
<gene>
    <name evidence="2" type="primary">Acey_s0076.g1006</name>
    <name evidence="2" type="ORF">Y032_0076g1006</name>
</gene>
<evidence type="ECO:0000313" key="3">
    <source>
        <dbReference type="Proteomes" id="UP000024635"/>
    </source>
</evidence>
<dbReference type="Proteomes" id="UP000024635">
    <property type="component" value="Unassembled WGS sequence"/>
</dbReference>
<feature type="transmembrane region" description="Helical" evidence="1">
    <location>
        <begin position="79"/>
        <end position="99"/>
    </location>
</feature>
<protein>
    <submittedName>
        <fullName evidence="2">Uncharacterized protein</fullName>
    </submittedName>
</protein>
<keyword evidence="1" id="KW-0812">Transmembrane</keyword>
<proteinExistence type="predicted"/>
<keyword evidence="1" id="KW-0472">Membrane</keyword>
<evidence type="ECO:0000256" key="1">
    <source>
        <dbReference type="SAM" id="Phobius"/>
    </source>
</evidence>
<comment type="caution">
    <text evidence="2">The sequence shown here is derived from an EMBL/GenBank/DDBJ whole genome shotgun (WGS) entry which is preliminary data.</text>
</comment>